<dbReference type="InterPro" id="IPR001173">
    <property type="entry name" value="Glyco_trans_2-like"/>
</dbReference>
<dbReference type="Gene3D" id="3.90.550.10">
    <property type="entry name" value="Spore Coat Polysaccharide Biosynthesis Protein SpsA, Chain A"/>
    <property type="match status" value="1"/>
</dbReference>
<evidence type="ECO:0000256" key="1">
    <source>
        <dbReference type="ARBA" id="ARBA00004651"/>
    </source>
</evidence>
<dbReference type="GO" id="GO:0005886">
    <property type="term" value="C:plasma membrane"/>
    <property type="evidence" value="ECO:0007669"/>
    <property type="project" value="UniProtKB-SubCell"/>
</dbReference>
<reference evidence="11" key="1">
    <citation type="submission" date="2023-02" db="EMBL/GenBank/DDBJ databases">
        <title>Genome sequence of Hyphococcus flavus.</title>
        <authorList>
            <person name="Rong J.-C."/>
            <person name="Zhao Q."/>
            <person name="Yi M."/>
            <person name="Wu J.-Y."/>
        </authorList>
    </citation>
    <scope>NUCLEOTIDE SEQUENCE</scope>
    <source>
        <strain evidence="11">MCCC 1K03223</strain>
    </source>
</reference>
<keyword evidence="5 9" id="KW-0812">Transmembrane</keyword>
<dbReference type="FunFam" id="3.90.550.10:FF:000079">
    <property type="entry name" value="Probable glycosyl transferase"/>
    <property type="match status" value="1"/>
</dbReference>
<accession>A0AAF0CGN9</accession>
<dbReference type="EMBL" id="CP118166">
    <property type="protein sequence ID" value="WDI32413.1"/>
    <property type="molecule type" value="Genomic_DNA"/>
</dbReference>
<evidence type="ECO:0000256" key="5">
    <source>
        <dbReference type="ARBA" id="ARBA00022692"/>
    </source>
</evidence>
<evidence type="ECO:0000256" key="4">
    <source>
        <dbReference type="ARBA" id="ARBA00022679"/>
    </source>
</evidence>
<evidence type="ECO:0000256" key="3">
    <source>
        <dbReference type="ARBA" id="ARBA00022676"/>
    </source>
</evidence>
<keyword evidence="4" id="KW-0808">Transferase</keyword>
<evidence type="ECO:0000256" key="7">
    <source>
        <dbReference type="ARBA" id="ARBA00023136"/>
    </source>
</evidence>
<protein>
    <submittedName>
        <fullName evidence="11">Glycosyltransferase family 2 protein</fullName>
    </submittedName>
</protein>
<evidence type="ECO:0000259" key="10">
    <source>
        <dbReference type="Pfam" id="PF00535"/>
    </source>
</evidence>
<dbReference type="Pfam" id="PF00535">
    <property type="entry name" value="Glycos_transf_2"/>
    <property type="match status" value="1"/>
</dbReference>
<dbReference type="KEGG" id="hfl:PUV54_04295"/>
<evidence type="ECO:0000256" key="6">
    <source>
        <dbReference type="ARBA" id="ARBA00022989"/>
    </source>
</evidence>
<evidence type="ECO:0000256" key="2">
    <source>
        <dbReference type="ARBA" id="ARBA00022475"/>
    </source>
</evidence>
<comment type="similarity">
    <text evidence="8">Belongs to the glycosyltransferase 2 family. GtrB subfamily.</text>
</comment>
<sequence length="343" mass="38349">MNATQTRHTELIRPRPSRPLISVVVPCYNEEEAVGVFSAAISETLSVADFGYEIVFIDDGSSDKTREALIALAQHEQKVRVIALSRNFGKEAALTAGLDHARGDAVVVMDADLQDPPALIMAFVEKWREGFDVVYGARADRARDTFAKRLSAEGFYRFFNRISKIKLPDDAGDFRLMDRRVVKAIKSLPERSRFMKGLFAWAGYSTIGVPYARPERAAGETKFSFWRLWNFALDGIVSFSTAPLRIWSYVGVVIALLSFAYASFIILRTLLTGVDVPGYASIVVLILFFGSVQLISVGVLGEYIARLFTEVKRRPIYLVDEVYDNEGESSQSHQERYSVKSAS</sequence>
<dbReference type="AlphaFoldDB" id="A0AAF0CGN9"/>
<dbReference type="GO" id="GO:0016757">
    <property type="term" value="F:glycosyltransferase activity"/>
    <property type="evidence" value="ECO:0007669"/>
    <property type="project" value="UniProtKB-KW"/>
</dbReference>
<evidence type="ECO:0000256" key="9">
    <source>
        <dbReference type="SAM" id="Phobius"/>
    </source>
</evidence>
<evidence type="ECO:0000313" key="12">
    <source>
        <dbReference type="Proteomes" id="UP001214043"/>
    </source>
</evidence>
<keyword evidence="7 9" id="KW-0472">Membrane</keyword>
<name>A0AAF0CGN9_9PROT</name>
<dbReference type="SUPFAM" id="SSF53448">
    <property type="entry name" value="Nucleotide-diphospho-sugar transferases"/>
    <property type="match status" value="1"/>
</dbReference>
<dbReference type="PANTHER" id="PTHR48090">
    <property type="entry name" value="UNDECAPRENYL-PHOSPHATE 4-DEOXY-4-FORMAMIDO-L-ARABINOSE TRANSFERASE-RELATED"/>
    <property type="match status" value="1"/>
</dbReference>
<organism evidence="11 12">
    <name type="scientific">Hyphococcus flavus</name>
    <dbReference type="NCBI Taxonomy" id="1866326"/>
    <lineage>
        <taxon>Bacteria</taxon>
        <taxon>Pseudomonadati</taxon>
        <taxon>Pseudomonadota</taxon>
        <taxon>Alphaproteobacteria</taxon>
        <taxon>Parvularculales</taxon>
        <taxon>Parvularculaceae</taxon>
        <taxon>Hyphococcus</taxon>
    </lineage>
</organism>
<dbReference type="InterPro" id="IPR050256">
    <property type="entry name" value="Glycosyltransferase_2"/>
</dbReference>
<dbReference type="Proteomes" id="UP001214043">
    <property type="component" value="Chromosome"/>
</dbReference>
<dbReference type="RefSeq" id="WP_274494334.1">
    <property type="nucleotide sequence ID" value="NZ_CP118166.1"/>
</dbReference>
<proteinExistence type="inferred from homology"/>
<keyword evidence="3" id="KW-0328">Glycosyltransferase</keyword>
<comment type="subcellular location">
    <subcellularLocation>
        <location evidence="1">Cell membrane</location>
        <topology evidence="1">Multi-pass membrane protein</topology>
    </subcellularLocation>
</comment>
<keyword evidence="12" id="KW-1185">Reference proteome</keyword>
<dbReference type="InterPro" id="IPR029044">
    <property type="entry name" value="Nucleotide-diphossugar_trans"/>
</dbReference>
<evidence type="ECO:0000256" key="8">
    <source>
        <dbReference type="ARBA" id="ARBA00038152"/>
    </source>
</evidence>
<keyword evidence="2" id="KW-1003">Cell membrane</keyword>
<feature type="transmembrane region" description="Helical" evidence="9">
    <location>
        <begin position="246"/>
        <end position="267"/>
    </location>
</feature>
<feature type="transmembrane region" description="Helical" evidence="9">
    <location>
        <begin position="279"/>
        <end position="305"/>
    </location>
</feature>
<keyword evidence="6 9" id="KW-1133">Transmembrane helix</keyword>
<evidence type="ECO:0000313" key="11">
    <source>
        <dbReference type="EMBL" id="WDI32413.1"/>
    </source>
</evidence>
<gene>
    <name evidence="11" type="ORF">PUV54_04295</name>
</gene>
<feature type="domain" description="Glycosyltransferase 2-like" evidence="10">
    <location>
        <begin position="22"/>
        <end position="184"/>
    </location>
</feature>
<dbReference type="PANTHER" id="PTHR48090:SF1">
    <property type="entry name" value="PROPHAGE BACTOPRENOL GLUCOSYL TRANSFERASE HOMOLOG"/>
    <property type="match status" value="1"/>
</dbReference>
<dbReference type="CDD" id="cd04187">
    <property type="entry name" value="DPM1_like_bac"/>
    <property type="match status" value="1"/>
</dbReference>